<organism evidence="2 3">
    <name type="scientific">Candidatus Lloydbacteria bacterium RIFCSPHIGHO2_02_FULL_54_17</name>
    <dbReference type="NCBI Taxonomy" id="1798664"/>
    <lineage>
        <taxon>Bacteria</taxon>
        <taxon>Candidatus Lloydiibacteriota</taxon>
    </lineage>
</organism>
<feature type="transmembrane region" description="Helical" evidence="1">
    <location>
        <begin position="38"/>
        <end position="61"/>
    </location>
</feature>
<dbReference type="EMBL" id="MHLO01000020">
    <property type="protein sequence ID" value="OGZ12350.1"/>
    <property type="molecule type" value="Genomic_DNA"/>
</dbReference>
<protein>
    <recommendedName>
        <fullName evidence="4">VanZ-like domain-containing protein</fullName>
    </recommendedName>
</protein>
<dbReference type="Proteomes" id="UP000178636">
    <property type="component" value="Unassembled WGS sequence"/>
</dbReference>
<evidence type="ECO:0000313" key="3">
    <source>
        <dbReference type="Proteomes" id="UP000178636"/>
    </source>
</evidence>
<evidence type="ECO:0008006" key="4">
    <source>
        <dbReference type="Google" id="ProtNLM"/>
    </source>
</evidence>
<dbReference type="STRING" id="1798664.A3C93_03500"/>
<keyword evidence="1" id="KW-0472">Membrane</keyword>
<gene>
    <name evidence="2" type="ORF">A3C93_03500</name>
</gene>
<accession>A0A1G2DHK6</accession>
<feature type="transmembrane region" description="Helical" evidence="1">
    <location>
        <begin position="73"/>
        <end position="92"/>
    </location>
</feature>
<reference evidence="2 3" key="1">
    <citation type="journal article" date="2016" name="Nat. Commun.">
        <title>Thousands of microbial genomes shed light on interconnected biogeochemical processes in an aquifer system.</title>
        <authorList>
            <person name="Anantharaman K."/>
            <person name="Brown C.T."/>
            <person name="Hug L.A."/>
            <person name="Sharon I."/>
            <person name="Castelle C.J."/>
            <person name="Probst A.J."/>
            <person name="Thomas B.C."/>
            <person name="Singh A."/>
            <person name="Wilkins M.J."/>
            <person name="Karaoz U."/>
            <person name="Brodie E.L."/>
            <person name="Williams K.H."/>
            <person name="Hubbard S.S."/>
            <person name="Banfield J.F."/>
        </authorList>
    </citation>
    <scope>NUCLEOTIDE SEQUENCE [LARGE SCALE GENOMIC DNA]</scope>
</reference>
<keyword evidence="1" id="KW-0812">Transmembrane</keyword>
<proteinExistence type="predicted"/>
<dbReference type="Pfam" id="PF09997">
    <property type="entry name" value="DUF2238"/>
    <property type="match status" value="1"/>
</dbReference>
<comment type="caution">
    <text evidence="2">The sequence shown here is derived from an EMBL/GenBank/DDBJ whole genome shotgun (WGS) entry which is preliminary data.</text>
</comment>
<dbReference type="InterPro" id="IPR014509">
    <property type="entry name" value="YjdF-like"/>
</dbReference>
<sequence length="134" mass="15008">MRRFFFPWLFVTIVVIVLERNGQYALLFQHHSVLGYDKLLHFLGGVACGIFGAWLSVYGPFDPLRSLRSHNALVMTAALVSAFAIGAAWEVLEYVVPTMQDPLGWDLWDTSLDMVFDLLGGAVAARAYQEKESP</sequence>
<keyword evidence="1" id="KW-1133">Transmembrane helix</keyword>
<evidence type="ECO:0000256" key="1">
    <source>
        <dbReference type="SAM" id="Phobius"/>
    </source>
</evidence>
<evidence type="ECO:0000313" key="2">
    <source>
        <dbReference type="EMBL" id="OGZ12350.1"/>
    </source>
</evidence>
<dbReference type="AlphaFoldDB" id="A0A1G2DHK6"/>
<name>A0A1G2DHK6_9BACT</name>